<evidence type="ECO:0000256" key="11">
    <source>
        <dbReference type="ARBA" id="ARBA00023303"/>
    </source>
</evidence>
<feature type="compositionally biased region" description="Basic and acidic residues" evidence="13">
    <location>
        <begin position="1"/>
        <end position="11"/>
    </location>
</feature>
<evidence type="ECO:0000256" key="8">
    <source>
        <dbReference type="ARBA" id="ARBA00023065"/>
    </source>
</evidence>
<feature type="transmembrane region" description="Helical" evidence="14">
    <location>
        <begin position="440"/>
        <end position="463"/>
    </location>
</feature>
<evidence type="ECO:0000256" key="12">
    <source>
        <dbReference type="RuleBase" id="RU000679"/>
    </source>
</evidence>
<evidence type="ECO:0000256" key="7">
    <source>
        <dbReference type="ARBA" id="ARBA00023053"/>
    </source>
</evidence>
<evidence type="ECO:0000313" key="16">
    <source>
        <dbReference type="EMBL" id="CAB3243693.1"/>
    </source>
</evidence>
<evidence type="ECO:0000256" key="5">
    <source>
        <dbReference type="ARBA" id="ARBA00022692"/>
    </source>
</evidence>
<evidence type="ECO:0008006" key="19">
    <source>
        <dbReference type="Google" id="ProtNLM"/>
    </source>
</evidence>
<evidence type="ECO:0000256" key="2">
    <source>
        <dbReference type="ARBA" id="ARBA00007193"/>
    </source>
</evidence>
<keyword evidence="3 12" id="KW-0813">Transport</keyword>
<feature type="region of interest" description="Disordered" evidence="13">
    <location>
        <begin position="1"/>
        <end position="20"/>
    </location>
</feature>
<name>A0A8S1ABR9_ARCPL</name>
<dbReference type="PANTHER" id="PTHR11690:SF247">
    <property type="entry name" value="PICKPOCKET 23, ISOFORM C"/>
    <property type="match status" value="1"/>
</dbReference>
<dbReference type="Pfam" id="PF00858">
    <property type="entry name" value="ASC"/>
    <property type="match status" value="1"/>
</dbReference>
<dbReference type="OrthoDB" id="6238402at2759"/>
<evidence type="ECO:0000313" key="15">
    <source>
        <dbReference type="EMBL" id="CAB3242897.1"/>
    </source>
</evidence>
<keyword evidence="9 14" id="KW-0472">Membrane</keyword>
<keyword evidence="8 12" id="KW-0406">Ion transport</keyword>
<dbReference type="EMBL" id="CADEBC010000519">
    <property type="protein sequence ID" value="CAB3242897.1"/>
    <property type="molecule type" value="Genomic_DNA"/>
</dbReference>
<comment type="caution">
    <text evidence="15">The sequence shown here is derived from an EMBL/GenBank/DDBJ whole genome shotgun (WGS) entry which is preliminary data.</text>
</comment>
<evidence type="ECO:0000256" key="4">
    <source>
        <dbReference type="ARBA" id="ARBA00022461"/>
    </source>
</evidence>
<accession>A0A8S1ABR9</accession>
<sequence length="545" mass="62742">MKVYPDTELKNEYSGSKKNRSRSDVSCISLLATSLRHQTTEFFNNSTLHGVRYIAEKDRPFCEKFMWFSFTAVGAVTTCIIIVSLWEKFQTNPTITGLDTDFHNWDVPFPAVTICDVNPVDEELLQSYIESVWGSEPPEKAEEMLRWLATLSYDSIATSQANQFLADPALSGTNEEDASQPAKDLKDAVFQIVRHCDSIYYDCEWKGDSEECCDLLMPVFTEMGFCYAFNSKHSEKSWPWQSQAVEQFAEAFIHETDAKWSFMFNSDRKNTTFNIFIHSSEEMAGLEQSAQHTWDRRVDKVSFSVKHTYTTKDARQLSIRQRRCIFADEVRLETSDIYTYSACMRQCRMQRSRKFCKCVPHFYPPLKGYKKCTLRELRCIADHVTEITDVASCPCELGCSHTVYEVEKLSDVDTMRSVENALLETEFVSWPMVRYKREVLFGWVDLLVSFGGIAGLFLGFSLLSGVELLYYFTLRAWCAAVRDAETLQEERAERLAKPKPPHDLSLVPWWRQPPVPRSARPIVVRSKNASPPEYVPPPAYTTYLP</sequence>
<proteinExistence type="inferred from homology"/>
<keyword evidence="4 12" id="KW-0894">Sodium channel</keyword>
<evidence type="ECO:0000256" key="1">
    <source>
        <dbReference type="ARBA" id="ARBA00004141"/>
    </source>
</evidence>
<evidence type="ECO:0000256" key="3">
    <source>
        <dbReference type="ARBA" id="ARBA00022448"/>
    </source>
</evidence>
<dbReference type="AlphaFoldDB" id="A0A8S1ABR9"/>
<keyword evidence="17" id="KW-1185">Reference proteome</keyword>
<keyword evidence="5 12" id="KW-0812">Transmembrane</keyword>
<comment type="subcellular location">
    <subcellularLocation>
        <location evidence="1">Membrane</location>
        <topology evidence="1">Multi-pass membrane protein</topology>
    </subcellularLocation>
</comment>
<dbReference type="Gene3D" id="2.60.470.10">
    <property type="entry name" value="Acid-sensing ion channels like domains"/>
    <property type="match status" value="1"/>
</dbReference>
<dbReference type="GO" id="GO:0015280">
    <property type="term" value="F:ligand-gated sodium channel activity"/>
    <property type="evidence" value="ECO:0007669"/>
    <property type="project" value="TreeGrafter"/>
</dbReference>
<keyword evidence="7" id="KW-0915">Sodium</keyword>
<evidence type="ECO:0000256" key="13">
    <source>
        <dbReference type="SAM" id="MobiDB-lite"/>
    </source>
</evidence>
<organism evidence="15 17">
    <name type="scientific">Arctia plantaginis</name>
    <name type="common">Wood tiger moth</name>
    <name type="synonym">Phalaena plantaginis</name>
    <dbReference type="NCBI Taxonomy" id="874455"/>
    <lineage>
        <taxon>Eukaryota</taxon>
        <taxon>Metazoa</taxon>
        <taxon>Ecdysozoa</taxon>
        <taxon>Arthropoda</taxon>
        <taxon>Hexapoda</taxon>
        <taxon>Insecta</taxon>
        <taxon>Pterygota</taxon>
        <taxon>Neoptera</taxon>
        <taxon>Endopterygota</taxon>
        <taxon>Lepidoptera</taxon>
        <taxon>Glossata</taxon>
        <taxon>Ditrysia</taxon>
        <taxon>Noctuoidea</taxon>
        <taxon>Erebidae</taxon>
        <taxon>Arctiinae</taxon>
        <taxon>Arctia</taxon>
    </lineage>
</organism>
<dbReference type="PANTHER" id="PTHR11690">
    <property type="entry name" value="AMILORIDE-SENSITIVE SODIUM CHANNEL-RELATED"/>
    <property type="match status" value="1"/>
</dbReference>
<dbReference type="Gene3D" id="1.10.287.770">
    <property type="entry name" value="YojJ-like"/>
    <property type="match status" value="1"/>
</dbReference>
<reference evidence="17 18" key="1">
    <citation type="submission" date="2020-04" db="EMBL/GenBank/DDBJ databases">
        <authorList>
            <person name="Wallbank WR R."/>
            <person name="Pardo Diaz C."/>
            <person name="Kozak K."/>
            <person name="Martin S."/>
            <person name="Jiggins C."/>
            <person name="Moest M."/>
            <person name="Warren A I."/>
            <person name="Byers J.R.P. K."/>
            <person name="Montejo-Kovacevich G."/>
            <person name="Yen C E."/>
        </authorList>
    </citation>
    <scope>NUCLEOTIDE SEQUENCE [LARGE SCALE GENOMIC DNA]</scope>
</reference>
<evidence type="ECO:0000256" key="9">
    <source>
        <dbReference type="ARBA" id="ARBA00023136"/>
    </source>
</evidence>
<dbReference type="GO" id="GO:0005886">
    <property type="term" value="C:plasma membrane"/>
    <property type="evidence" value="ECO:0007669"/>
    <property type="project" value="TreeGrafter"/>
</dbReference>
<evidence type="ECO:0000256" key="14">
    <source>
        <dbReference type="SAM" id="Phobius"/>
    </source>
</evidence>
<evidence type="ECO:0000256" key="6">
    <source>
        <dbReference type="ARBA" id="ARBA00022989"/>
    </source>
</evidence>
<dbReference type="EMBL" id="CADEBD010000314">
    <property type="protein sequence ID" value="CAB3243693.1"/>
    <property type="molecule type" value="Genomic_DNA"/>
</dbReference>
<protein>
    <recommendedName>
        <fullName evidence="19">Sodium channel protein Nach</fullName>
    </recommendedName>
</protein>
<keyword evidence="6 14" id="KW-1133">Transmembrane helix</keyword>
<keyword evidence="11 12" id="KW-0407">Ion channel</keyword>
<evidence type="ECO:0000256" key="10">
    <source>
        <dbReference type="ARBA" id="ARBA00023201"/>
    </source>
</evidence>
<dbReference type="InterPro" id="IPR001873">
    <property type="entry name" value="ENaC"/>
</dbReference>
<evidence type="ECO:0000313" key="17">
    <source>
        <dbReference type="Proteomes" id="UP000494106"/>
    </source>
</evidence>
<keyword evidence="10 12" id="KW-0739">Sodium transport</keyword>
<dbReference type="PRINTS" id="PR01078">
    <property type="entry name" value="AMINACHANNEL"/>
</dbReference>
<gene>
    <name evidence="16" type="ORF">APLA_LOCUS10486</name>
    <name evidence="15" type="ORF">APLA_LOCUS9244</name>
</gene>
<evidence type="ECO:0000313" key="18">
    <source>
        <dbReference type="Proteomes" id="UP000494256"/>
    </source>
</evidence>
<feature type="transmembrane region" description="Helical" evidence="14">
    <location>
        <begin position="65"/>
        <end position="86"/>
    </location>
</feature>
<dbReference type="Proteomes" id="UP000494256">
    <property type="component" value="Unassembled WGS sequence"/>
</dbReference>
<dbReference type="Proteomes" id="UP000494106">
    <property type="component" value="Unassembled WGS sequence"/>
</dbReference>
<comment type="similarity">
    <text evidence="2 12">Belongs to the amiloride-sensitive sodium channel (TC 1.A.6) family.</text>
</comment>